<accession>A0ACB9EVE2</accession>
<organism evidence="1 2">
    <name type="scientific">Smallanthus sonchifolius</name>
    <dbReference type="NCBI Taxonomy" id="185202"/>
    <lineage>
        <taxon>Eukaryota</taxon>
        <taxon>Viridiplantae</taxon>
        <taxon>Streptophyta</taxon>
        <taxon>Embryophyta</taxon>
        <taxon>Tracheophyta</taxon>
        <taxon>Spermatophyta</taxon>
        <taxon>Magnoliopsida</taxon>
        <taxon>eudicotyledons</taxon>
        <taxon>Gunneridae</taxon>
        <taxon>Pentapetalae</taxon>
        <taxon>asterids</taxon>
        <taxon>campanulids</taxon>
        <taxon>Asterales</taxon>
        <taxon>Asteraceae</taxon>
        <taxon>Asteroideae</taxon>
        <taxon>Heliantheae alliance</taxon>
        <taxon>Millerieae</taxon>
        <taxon>Smallanthus</taxon>
    </lineage>
</organism>
<gene>
    <name evidence="1" type="ORF">L1987_53269</name>
</gene>
<dbReference type="Proteomes" id="UP001056120">
    <property type="component" value="Linkage Group LG17"/>
</dbReference>
<evidence type="ECO:0000313" key="1">
    <source>
        <dbReference type="EMBL" id="KAI3762827.1"/>
    </source>
</evidence>
<keyword evidence="2" id="KW-1185">Reference proteome</keyword>
<dbReference type="EMBL" id="CM042034">
    <property type="protein sequence ID" value="KAI3762827.1"/>
    <property type="molecule type" value="Genomic_DNA"/>
</dbReference>
<protein>
    <submittedName>
        <fullName evidence="1">Uncharacterized protein</fullName>
    </submittedName>
</protein>
<name>A0ACB9EVE2_9ASTR</name>
<reference evidence="2" key="1">
    <citation type="journal article" date="2022" name="Mol. Ecol. Resour.">
        <title>The genomes of chicory, endive, great burdock and yacon provide insights into Asteraceae palaeo-polyploidization history and plant inulin production.</title>
        <authorList>
            <person name="Fan W."/>
            <person name="Wang S."/>
            <person name="Wang H."/>
            <person name="Wang A."/>
            <person name="Jiang F."/>
            <person name="Liu H."/>
            <person name="Zhao H."/>
            <person name="Xu D."/>
            <person name="Zhang Y."/>
        </authorList>
    </citation>
    <scope>NUCLEOTIDE SEQUENCE [LARGE SCALE GENOMIC DNA]</scope>
    <source>
        <strain evidence="2">cv. Yunnan</strain>
    </source>
</reference>
<comment type="caution">
    <text evidence="1">The sequence shown here is derived from an EMBL/GenBank/DDBJ whole genome shotgun (WGS) entry which is preliminary data.</text>
</comment>
<reference evidence="1 2" key="2">
    <citation type="journal article" date="2022" name="Mol. Ecol. Resour.">
        <title>The genomes of chicory, endive, great burdock and yacon provide insights into Asteraceae paleo-polyploidization history and plant inulin production.</title>
        <authorList>
            <person name="Fan W."/>
            <person name="Wang S."/>
            <person name="Wang H."/>
            <person name="Wang A."/>
            <person name="Jiang F."/>
            <person name="Liu H."/>
            <person name="Zhao H."/>
            <person name="Xu D."/>
            <person name="Zhang Y."/>
        </authorList>
    </citation>
    <scope>NUCLEOTIDE SEQUENCE [LARGE SCALE GENOMIC DNA]</scope>
    <source>
        <strain evidence="2">cv. Yunnan</strain>
        <tissue evidence="1">Leaves</tissue>
    </source>
</reference>
<proteinExistence type="predicted"/>
<evidence type="ECO:0000313" key="2">
    <source>
        <dbReference type="Proteomes" id="UP001056120"/>
    </source>
</evidence>
<sequence length="230" mass="25417">MAAEKSKILVIGGTGYIGKFVVEASVKAGHPTFALVRESTGDLNDQESLVKAIKRVDVVISPVGNMQIPDQTKIIAAIKEAGNVKRFLPSEFGTDVDRHNAVEPACSTYARKKQIRRAIEAVGIPYTYVSCNCFAGYFLPTLVQPGVTAPPRDKKIGKSIEKTYFPEEQLLKLIQDSEFPISLILAINHSIFVNGDLTNFEIEQPFGVEASELYPDVKYTSVDEYLERFV</sequence>